<sequence>MNITITEKPELTLAGHAAQVPLIYEGVNPHIQQHIESITEEQNHRLTETNDGDPSGILSITYGLDPDAAEGSMLTYLHGVALAEGAQVPEGLDSISVDAGTWAVFASEGPHPEVLQKLWAATATDWFPSNPWRLRPGPTLLRYLSFTGTDATCELWMPVEKDG</sequence>
<reference evidence="3" key="1">
    <citation type="submission" date="2023-07" db="EMBL/GenBank/DDBJ databases">
        <title>Description of three actinobacteria isolated from air of manufacturing shop in a pharmaceutical factory.</title>
        <authorList>
            <person name="Zhang D.-F."/>
        </authorList>
    </citation>
    <scope>NUCLEOTIDE SEQUENCE [LARGE SCALE GENOMIC DNA]</scope>
    <source>
        <strain evidence="3">CCTCC AB 207010</strain>
    </source>
</reference>
<dbReference type="EMBL" id="JAVKGT010000006">
    <property type="protein sequence ID" value="MDR5711160.1"/>
    <property type="molecule type" value="Genomic_DNA"/>
</dbReference>
<accession>A0ABU1FR81</accession>
<evidence type="ECO:0000259" key="1">
    <source>
        <dbReference type="SMART" id="SM00871"/>
    </source>
</evidence>
<keyword evidence="3" id="KW-1185">Reference proteome</keyword>
<dbReference type="SMART" id="SM00871">
    <property type="entry name" value="AraC_E_bind"/>
    <property type="match status" value="1"/>
</dbReference>
<name>A0ABU1FR81_9MICC</name>
<comment type="caution">
    <text evidence="2">The sequence shown here is derived from an EMBL/GenBank/DDBJ whole genome shotgun (WGS) entry which is preliminary data.</text>
</comment>
<dbReference type="Pfam" id="PF06445">
    <property type="entry name" value="GyrI-like"/>
    <property type="match status" value="1"/>
</dbReference>
<proteinExistence type="predicted"/>
<dbReference type="Gene3D" id="3.20.80.10">
    <property type="entry name" value="Regulatory factor, effector binding domain"/>
    <property type="match status" value="1"/>
</dbReference>
<evidence type="ECO:0000313" key="3">
    <source>
        <dbReference type="Proteomes" id="UP001260872"/>
    </source>
</evidence>
<evidence type="ECO:0000313" key="2">
    <source>
        <dbReference type="EMBL" id="MDR5711160.1"/>
    </source>
</evidence>
<dbReference type="RefSeq" id="WP_310536547.1">
    <property type="nucleotide sequence ID" value="NZ_BAAAOC010000092.1"/>
</dbReference>
<dbReference type="Proteomes" id="UP001260872">
    <property type="component" value="Unassembled WGS sequence"/>
</dbReference>
<dbReference type="InterPro" id="IPR029442">
    <property type="entry name" value="GyrI-like"/>
</dbReference>
<dbReference type="InterPro" id="IPR010499">
    <property type="entry name" value="AraC_E-bd"/>
</dbReference>
<protein>
    <submittedName>
        <fullName evidence="2">GyrI-like domain-containing protein</fullName>
    </submittedName>
</protein>
<gene>
    <name evidence="2" type="ORF">RH857_03265</name>
</gene>
<dbReference type="InterPro" id="IPR011256">
    <property type="entry name" value="Reg_factor_effector_dom_sf"/>
</dbReference>
<organism evidence="2 3">
    <name type="scientific">Nesterenkonia flava</name>
    <dbReference type="NCBI Taxonomy" id="469799"/>
    <lineage>
        <taxon>Bacteria</taxon>
        <taxon>Bacillati</taxon>
        <taxon>Actinomycetota</taxon>
        <taxon>Actinomycetes</taxon>
        <taxon>Micrococcales</taxon>
        <taxon>Micrococcaceae</taxon>
        <taxon>Nesterenkonia</taxon>
    </lineage>
</organism>
<feature type="domain" description="AraC effector-binding" evidence="1">
    <location>
        <begin position="1"/>
        <end position="160"/>
    </location>
</feature>
<dbReference type="SUPFAM" id="SSF55136">
    <property type="entry name" value="Probable bacterial effector-binding domain"/>
    <property type="match status" value="1"/>
</dbReference>